<reference evidence="2 3" key="1">
    <citation type="journal article" date="2021" name="Elife">
        <title>Chloroplast acquisition without the gene transfer in kleptoplastic sea slugs, Plakobranchus ocellatus.</title>
        <authorList>
            <person name="Maeda T."/>
            <person name="Takahashi S."/>
            <person name="Yoshida T."/>
            <person name="Shimamura S."/>
            <person name="Takaki Y."/>
            <person name="Nagai Y."/>
            <person name="Toyoda A."/>
            <person name="Suzuki Y."/>
            <person name="Arimoto A."/>
            <person name="Ishii H."/>
            <person name="Satoh N."/>
            <person name="Nishiyama T."/>
            <person name="Hasebe M."/>
            <person name="Maruyama T."/>
            <person name="Minagawa J."/>
            <person name="Obokata J."/>
            <person name="Shigenobu S."/>
        </authorList>
    </citation>
    <scope>NUCLEOTIDE SEQUENCE [LARGE SCALE GENOMIC DNA]</scope>
</reference>
<evidence type="ECO:0000313" key="3">
    <source>
        <dbReference type="Proteomes" id="UP000762676"/>
    </source>
</evidence>
<accession>A0AAV4G0F5</accession>
<dbReference type="AlphaFoldDB" id="A0AAV4G0F5"/>
<keyword evidence="3" id="KW-1185">Reference proteome</keyword>
<keyword evidence="1" id="KW-1133">Transmembrane helix</keyword>
<feature type="transmembrane region" description="Helical" evidence="1">
    <location>
        <begin position="40"/>
        <end position="70"/>
    </location>
</feature>
<comment type="caution">
    <text evidence="2">The sequence shown here is derived from an EMBL/GenBank/DDBJ whole genome shotgun (WGS) entry which is preliminary data.</text>
</comment>
<sequence>MMHFISCSSVSSEAVRHSLRDREVRGSIPGRVKTKDFKAVTATAAAAILPATPKMLVLVVVVVVVVVLVLA</sequence>
<evidence type="ECO:0000256" key="1">
    <source>
        <dbReference type="SAM" id="Phobius"/>
    </source>
</evidence>
<dbReference type="Proteomes" id="UP000762676">
    <property type="component" value="Unassembled WGS sequence"/>
</dbReference>
<evidence type="ECO:0000313" key="2">
    <source>
        <dbReference type="EMBL" id="GFR79047.1"/>
    </source>
</evidence>
<dbReference type="EMBL" id="BMAT01004719">
    <property type="protein sequence ID" value="GFR79047.1"/>
    <property type="molecule type" value="Genomic_DNA"/>
</dbReference>
<keyword evidence="1" id="KW-0472">Membrane</keyword>
<protein>
    <submittedName>
        <fullName evidence="2">Uncharacterized protein</fullName>
    </submittedName>
</protein>
<organism evidence="2 3">
    <name type="scientific">Elysia marginata</name>
    <dbReference type="NCBI Taxonomy" id="1093978"/>
    <lineage>
        <taxon>Eukaryota</taxon>
        <taxon>Metazoa</taxon>
        <taxon>Spiralia</taxon>
        <taxon>Lophotrochozoa</taxon>
        <taxon>Mollusca</taxon>
        <taxon>Gastropoda</taxon>
        <taxon>Heterobranchia</taxon>
        <taxon>Euthyneura</taxon>
        <taxon>Panpulmonata</taxon>
        <taxon>Sacoglossa</taxon>
        <taxon>Placobranchoidea</taxon>
        <taxon>Plakobranchidae</taxon>
        <taxon>Elysia</taxon>
    </lineage>
</organism>
<gene>
    <name evidence="2" type="ORF">ElyMa_002279900</name>
</gene>
<keyword evidence="1" id="KW-0812">Transmembrane</keyword>
<proteinExistence type="predicted"/>
<name>A0AAV4G0F5_9GAST</name>